<evidence type="ECO:0000259" key="1">
    <source>
        <dbReference type="PROSITE" id="PS51192"/>
    </source>
</evidence>
<dbReference type="EMBL" id="SNWN01000001">
    <property type="protein sequence ID" value="TDO22159.1"/>
    <property type="molecule type" value="Genomic_DNA"/>
</dbReference>
<sequence length="801" mass="93461">MNLTDSQNRAVQSIIDVYHLPLESRVKNIQFKAPTGSGKTFMASNIISSIFKDDIAKYSHINTIIVIATVSTSELPKQFKDKFEQYKPYLEFKDFNILHYESPSKDKARKSDQDYKFDDTPGNVIIFGTSSFGKSTLFSQQQVLEKFLNNIEAKNLNLVYIRDEAHIGVNSNEAVKFTKESKEKEFTSLDAKIRNRANFIIDMTATPKYGKDKKVIQILESELAEDNDDKFLLKMNHKDFKEGDDFINLTSMELLEKVVSKFKNVKAEYLEANKKYNQNIRPALLIQVKDKPNKNTDPQGLSDYNNLITNITNYLNDNGLSYLKYIDDKSSNIESTIKGEISLKDAAKEDSLIDVVIFKVGPSVGWDIPRACMLVQFREVSSESLNTQTIGRIRRNPDKQLRNISTYQKYYLYSNFKNQKTDLIYYQLNPKYEGLENFHTFARGYINRNINKPIFKVSIFRQGIKEIFSSDEFVKLINTLSKMKILSFNYSNLFSANTSASLTEKIDNVISLRIWNSRFINKNKKFFNWVLNEEINLISEELNVSRDLVYFSFLKEILFLKRLKRFYLDALEKGISVKDYLVKNDGELPLFYPVYIRENQIKSNIEAIENYGYINTAFENNVRNQMKFEINLFNKIKPNDTIIKEYIIQYFDSKPEGKFAIELFKGPKITEILNSKKVLFYSKLPVLNSKVYFEYINVNSHTKDIHKAFIDFIIRFQNGHQILIEVKSDAADYDKIKTDAIKNAMKIYTKTNEKLHFFLFAYDSNNSSDLFKLYRYDNNGEEKWDNNLNALYELIVKLHDL</sequence>
<dbReference type="CDD" id="cd18785">
    <property type="entry name" value="SF2_C"/>
    <property type="match status" value="1"/>
</dbReference>
<dbReference type="Gene3D" id="3.40.50.300">
    <property type="entry name" value="P-loop containing nucleotide triphosphate hydrolases"/>
    <property type="match status" value="2"/>
</dbReference>
<dbReference type="OrthoDB" id="9804145at2"/>
<comment type="caution">
    <text evidence="2">The sequence shown here is derived from an EMBL/GenBank/DDBJ whole genome shotgun (WGS) entry which is preliminary data.</text>
</comment>
<organism evidence="2 3">
    <name type="scientific">Mycoplasma testudineum</name>
    <dbReference type="NCBI Taxonomy" id="244584"/>
    <lineage>
        <taxon>Bacteria</taxon>
        <taxon>Bacillati</taxon>
        <taxon>Mycoplasmatota</taxon>
        <taxon>Mollicutes</taxon>
        <taxon>Mycoplasmataceae</taxon>
        <taxon>Mycoplasma</taxon>
    </lineage>
</organism>
<feature type="domain" description="Helicase ATP-binding" evidence="1">
    <location>
        <begin position="20"/>
        <end position="225"/>
    </location>
</feature>
<protein>
    <submittedName>
        <fullName evidence="2">Type III restriction enzyme</fullName>
    </submittedName>
</protein>
<dbReference type="GO" id="GO:0005524">
    <property type="term" value="F:ATP binding"/>
    <property type="evidence" value="ECO:0007669"/>
    <property type="project" value="InterPro"/>
</dbReference>
<gene>
    <name evidence="2" type="ORF">EI74_0017</name>
</gene>
<dbReference type="PROSITE" id="PS51192">
    <property type="entry name" value="HELICASE_ATP_BIND_1"/>
    <property type="match status" value="1"/>
</dbReference>
<dbReference type="GO" id="GO:0003677">
    <property type="term" value="F:DNA binding"/>
    <property type="evidence" value="ECO:0007669"/>
    <property type="project" value="InterPro"/>
</dbReference>
<evidence type="ECO:0000313" key="3">
    <source>
        <dbReference type="Proteomes" id="UP000295518"/>
    </source>
</evidence>
<dbReference type="InterPro" id="IPR006935">
    <property type="entry name" value="Helicase/UvrB_N"/>
</dbReference>
<dbReference type="Pfam" id="PF04851">
    <property type="entry name" value="ResIII"/>
    <property type="match status" value="1"/>
</dbReference>
<accession>A0A4R6IJG0</accession>
<dbReference type="AlphaFoldDB" id="A0A4R6IJG0"/>
<dbReference type="GO" id="GO:0016787">
    <property type="term" value="F:hydrolase activity"/>
    <property type="evidence" value="ECO:0007669"/>
    <property type="project" value="InterPro"/>
</dbReference>
<dbReference type="InterPro" id="IPR014001">
    <property type="entry name" value="Helicase_ATP-bd"/>
</dbReference>
<keyword evidence="3" id="KW-1185">Reference proteome</keyword>
<reference evidence="2 3" key="1">
    <citation type="submission" date="2019-03" db="EMBL/GenBank/DDBJ databases">
        <title>Genomic Encyclopedia of Archaeal and Bacterial Type Strains, Phase II (KMG-II): from individual species to whole genera.</title>
        <authorList>
            <person name="Goeker M."/>
        </authorList>
    </citation>
    <scope>NUCLEOTIDE SEQUENCE [LARGE SCALE GENOMIC DNA]</scope>
    <source>
        <strain evidence="2 3">ATCC 700618</strain>
    </source>
</reference>
<evidence type="ECO:0000313" key="2">
    <source>
        <dbReference type="EMBL" id="TDO22159.1"/>
    </source>
</evidence>
<name>A0A4R6IJG0_9MOLU</name>
<proteinExistence type="predicted"/>
<dbReference type="Proteomes" id="UP000295518">
    <property type="component" value="Unassembled WGS sequence"/>
</dbReference>
<dbReference type="RefSeq" id="WP_094255006.1">
    <property type="nucleotide sequence ID" value="NZ_NNCE01000010.1"/>
</dbReference>
<dbReference type="InterPro" id="IPR027417">
    <property type="entry name" value="P-loop_NTPase"/>
</dbReference>
<dbReference type="SUPFAM" id="SSF52540">
    <property type="entry name" value="P-loop containing nucleoside triphosphate hydrolases"/>
    <property type="match status" value="2"/>
</dbReference>